<evidence type="ECO:0000313" key="2">
    <source>
        <dbReference type="Proteomes" id="UP001195769"/>
    </source>
</evidence>
<dbReference type="GeneID" id="64663485"/>
<dbReference type="EMBL" id="JABBWK010000126">
    <property type="protein sequence ID" value="KAG1891662.1"/>
    <property type="molecule type" value="Genomic_DNA"/>
</dbReference>
<protein>
    <submittedName>
        <fullName evidence="1">Uncharacterized protein</fullName>
    </submittedName>
</protein>
<sequence>MHPTRPTKSMINLADKSERFKSLKVDSIGKLWHAGDPKPHPRLYVEIVIVSVFKDIAQLNPLFHDQITNFSIDQVASNVFDEPNKLTDFAAAVSSYEELLESLLKSDAQPKVTHYKRAYRQPPRILGGGAVVAIRFTPYQDRLTLKAPNTDQILGLRVLLPTQPLMHSSPAEQEQGEEAGHEDVFIPIAGVLIRARVDFGRVKTFDEA</sequence>
<comment type="caution">
    <text evidence="1">The sequence shown here is derived from an EMBL/GenBank/DDBJ whole genome shotgun (WGS) entry which is preliminary data.</text>
</comment>
<keyword evidence="2" id="KW-1185">Reference proteome</keyword>
<accession>A0AAD4DRG7</accession>
<organism evidence="1 2">
    <name type="scientific">Suillus fuscotomentosus</name>
    <dbReference type="NCBI Taxonomy" id="1912939"/>
    <lineage>
        <taxon>Eukaryota</taxon>
        <taxon>Fungi</taxon>
        <taxon>Dikarya</taxon>
        <taxon>Basidiomycota</taxon>
        <taxon>Agaricomycotina</taxon>
        <taxon>Agaricomycetes</taxon>
        <taxon>Agaricomycetidae</taxon>
        <taxon>Boletales</taxon>
        <taxon>Suillineae</taxon>
        <taxon>Suillaceae</taxon>
        <taxon>Suillus</taxon>
    </lineage>
</organism>
<gene>
    <name evidence="1" type="ORF">F5891DRAFT_1211116</name>
</gene>
<reference evidence="1" key="1">
    <citation type="journal article" date="2020" name="New Phytol.">
        <title>Comparative genomics reveals dynamic genome evolution in host specialist ectomycorrhizal fungi.</title>
        <authorList>
            <person name="Lofgren L.A."/>
            <person name="Nguyen N.H."/>
            <person name="Vilgalys R."/>
            <person name="Ruytinx J."/>
            <person name="Liao H.L."/>
            <person name="Branco S."/>
            <person name="Kuo A."/>
            <person name="LaButti K."/>
            <person name="Lipzen A."/>
            <person name="Andreopoulos W."/>
            <person name="Pangilinan J."/>
            <person name="Riley R."/>
            <person name="Hundley H."/>
            <person name="Na H."/>
            <person name="Barry K."/>
            <person name="Grigoriev I.V."/>
            <person name="Stajich J.E."/>
            <person name="Kennedy P.G."/>
        </authorList>
    </citation>
    <scope>NUCLEOTIDE SEQUENCE</scope>
    <source>
        <strain evidence="1">FC203</strain>
    </source>
</reference>
<evidence type="ECO:0000313" key="1">
    <source>
        <dbReference type="EMBL" id="KAG1891662.1"/>
    </source>
</evidence>
<name>A0AAD4DRG7_9AGAM</name>
<proteinExistence type="predicted"/>
<dbReference type="Proteomes" id="UP001195769">
    <property type="component" value="Unassembled WGS sequence"/>
</dbReference>
<dbReference type="RefSeq" id="XP_041218138.1">
    <property type="nucleotide sequence ID" value="XM_041369187.1"/>
</dbReference>
<dbReference type="AlphaFoldDB" id="A0AAD4DRG7"/>